<protein>
    <recommendedName>
        <fullName evidence="5">Peptidase M24 domain-containing protein</fullName>
    </recommendedName>
</protein>
<evidence type="ECO:0000256" key="1">
    <source>
        <dbReference type="SAM" id="MobiDB-lite"/>
    </source>
</evidence>
<dbReference type="CDD" id="cd01066">
    <property type="entry name" value="APP_MetAP"/>
    <property type="match status" value="1"/>
</dbReference>
<feature type="domain" description="Peptidase M24" evidence="2">
    <location>
        <begin position="191"/>
        <end position="398"/>
    </location>
</feature>
<evidence type="ECO:0000259" key="2">
    <source>
        <dbReference type="Pfam" id="PF00557"/>
    </source>
</evidence>
<dbReference type="InterPro" id="IPR029149">
    <property type="entry name" value="Creatin/AminoP/Spt16_N"/>
</dbReference>
<dbReference type="InterPro" id="IPR000587">
    <property type="entry name" value="Creatinase_N"/>
</dbReference>
<reference evidence="4" key="1">
    <citation type="submission" date="2018-05" db="EMBL/GenBank/DDBJ databases">
        <authorList>
            <person name="Lanie J.A."/>
            <person name="Ng W.-L."/>
            <person name="Kazmierczak K.M."/>
            <person name="Andrzejewski T.M."/>
            <person name="Davidsen T.M."/>
            <person name="Wayne K.J."/>
            <person name="Tettelin H."/>
            <person name="Glass J.I."/>
            <person name="Rusch D."/>
            <person name="Podicherti R."/>
            <person name="Tsui H.-C.T."/>
            <person name="Winkler M.E."/>
        </authorList>
    </citation>
    <scope>NUCLEOTIDE SEQUENCE</scope>
</reference>
<dbReference type="EMBL" id="UINC01001890">
    <property type="protein sequence ID" value="SUZ90386.1"/>
    <property type="molecule type" value="Genomic_DNA"/>
</dbReference>
<feature type="region of interest" description="Disordered" evidence="1">
    <location>
        <begin position="341"/>
        <end position="360"/>
    </location>
</feature>
<evidence type="ECO:0000313" key="4">
    <source>
        <dbReference type="EMBL" id="SUZ90386.1"/>
    </source>
</evidence>
<dbReference type="Pfam" id="PF01321">
    <property type="entry name" value="Creatinase_N"/>
    <property type="match status" value="1"/>
</dbReference>
<proteinExistence type="predicted"/>
<name>A0A381RF13_9ZZZZ</name>
<evidence type="ECO:0008006" key="5">
    <source>
        <dbReference type="Google" id="ProtNLM"/>
    </source>
</evidence>
<dbReference type="SUPFAM" id="SSF55920">
    <property type="entry name" value="Creatinase/aminopeptidase"/>
    <property type="match status" value="1"/>
</dbReference>
<dbReference type="Gene3D" id="3.90.230.10">
    <property type="entry name" value="Creatinase/methionine aminopeptidase superfamily"/>
    <property type="match status" value="1"/>
</dbReference>
<dbReference type="PANTHER" id="PTHR46112:SF2">
    <property type="entry name" value="XAA-PRO AMINOPEPTIDASE P-RELATED"/>
    <property type="match status" value="1"/>
</dbReference>
<dbReference type="InterPro" id="IPR050659">
    <property type="entry name" value="Peptidase_M24B"/>
</dbReference>
<dbReference type="Gene3D" id="3.40.350.10">
    <property type="entry name" value="Creatinase/prolidase N-terminal domain"/>
    <property type="match status" value="1"/>
</dbReference>
<feature type="domain" description="Creatinase N-terminal" evidence="3">
    <location>
        <begin position="35"/>
        <end position="148"/>
    </location>
</feature>
<sequence>MDVGGNHYRDPSPHIQMLRVPNVSEIDFLALRAGRLARLQRMMKHHGIPVCLFYNPGNIRYATGTEVMGVWTATTLARFAVVPADGAPVLFEYMNSMHVSEKIIEDVRPAPSWQYKAAEGLAAASKWADQIKSVMTELGYAGEPLAVDKLDGFGFMALQNVGIKVSDPSPATVDAREVKTPEEVQLMILNGAAGDAMLADFEAAIRPGIREYELLGILNKTLFDHHGEFMFTRLVASGTNTNPWMSEAHDKVVQPGDLVGIDTDANVYEGYVVDISRTFLCGDVATDGQKEAYRIAYDCVNGMRELMKPGMTFEEFGHAAPKLPSGYMNGRYGAMAHQAGLEDEGPGIPYPDDDRKGEPSSYVDRNIQENMVFCLECYAGKDGAPYGVKLEDQVLVTKDGALPLSTYPFEEKLLI</sequence>
<dbReference type="PANTHER" id="PTHR46112">
    <property type="entry name" value="AMINOPEPTIDASE"/>
    <property type="match status" value="1"/>
</dbReference>
<evidence type="ECO:0000259" key="3">
    <source>
        <dbReference type="Pfam" id="PF01321"/>
    </source>
</evidence>
<dbReference type="AlphaFoldDB" id="A0A381RF13"/>
<dbReference type="InterPro" id="IPR000994">
    <property type="entry name" value="Pept_M24"/>
</dbReference>
<accession>A0A381RF13</accession>
<dbReference type="Pfam" id="PF00557">
    <property type="entry name" value="Peptidase_M24"/>
    <property type="match status" value="1"/>
</dbReference>
<dbReference type="InterPro" id="IPR036005">
    <property type="entry name" value="Creatinase/aminopeptidase-like"/>
</dbReference>
<gene>
    <name evidence="4" type="ORF">METZ01_LOCUS43240</name>
</gene>
<organism evidence="4">
    <name type="scientific">marine metagenome</name>
    <dbReference type="NCBI Taxonomy" id="408172"/>
    <lineage>
        <taxon>unclassified sequences</taxon>
        <taxon>metagenomes</taxon>
        <taxon>ecological metagenomes</taxon>
    </lineage>
</organism>
<dbReference type="SUPFAM" id="SSF53092">
    <property type="entry name" value="Creatinase/prolidase N-terminal domain"/>
    <property type="match status" value="1"/>
</dbReference>